<protein>
    <submittedName>
        <fullName evidence="2">Uncharacterized protein</fullName>
    </submittedName>
</protein>
<name>A0A210PQP1_MIZYE</name>
<gene>
    <name evidence="2" type="ORF">KP79_PYT16699</name>
</gene>
<evidence type="ECO:0000313" key="2">
    <source>
        <dbReference type="EMBL" id="OWF38815.1"/>
    </source>
</evidence>
<reference evidence="2 3" key="1">
    <citation type="journal article" date="2017" name="Nat. Ecol. Evol.">
        <title>Scallop genome provides insights into evolution of bilaterian karyotype and development.</title>
        <authorList>
            <person name="Wang S."/>
            <person name="Zhang J."/>
            <person name="Jiao W."/>
            <person name="Li J."/>
            <person name="Xun X."/>
            <person name="Sun Y."/>
            <person name="Guo X."/>
            <person name="Huan P."/>
            <person name="Dong B."/>
            <person name="Zhang L."/>
            <person name="Hu X."/>
            <person name="Sun X."/>
            <person name="Wang J."/>
            <person name="Zhao C."/>
            <person name="Wang Y."/>
            <person name="Wang D."/>
            <person name="Huang X."/>
            <person name="Wang R."/>
            <person name="Lv J."/>
            <person name="Li Y."/>
            <person name="Zhang Z."/>
            <person name="Liu B."/>
            <person name="Lu W."/>
            <person name="Hui Y."/>
            <person name="Liang J."/>
            <person name="Zhou Z."/>
            <person name="Hou R."/>
            <person name="Li X."/>
            <person name="Liu Y."/>
            <person name="Li H."/>
            <person name="Ning X."/>
            <person name="Lin Y."/>
            <person name="Zhao L."/>
            <person name="Xing Q."/>
            <person name="Dou J."/>
            <person name="Li Y."/>
            <person name="Mao J."/>
            <person name="Guo H."/>
            <person name="Dou H."/>
            <person name="Li T."/>
            <person name="Mu C."/>
            <person name="Jiang W."/>
            <person name="Fu Q."/>
            <person name="Fu X."/>
            <person name="Miao Y."/>
            <person name="Liu J."/>
            <person name="Yu Q."/>
            <person name="Li R."/>
            <person name="Liao H."/>
            <person name="Li X."/>
            <person name="Kong Y."/>
            <person name="Jiang Z."/>
            <person name="Chourrout D."/>
            <person name="Li R."/>
            <person name="Bao Z."/>
        </authorList>
    </citation>
    <scope>NUCLEOTIDE SEQUENCE [LARGE SCALE GENOMIC DNA]</scope>
    <source>
        <strain evidence="2 3">PY_sf001</strain>
    </source>
</reference>
<proteinExistence type="predicted"/>
<comment type="caution">
    <text evidence="2">The sequence shown here is derived from an EMBL/GenBank/DDBJ whole genome shotgun (WGS) entry which is preliminary data.</text>
</comment>
<keyword evidence="3" id="KW-1185">Reference proteome</keyword>
<dbReference type="EMBL" id="NEDP02005554">
    <property type="protein sequence ID" value="OWF38815.1"/>
    <property type="molecule type" value="Genomic_DNA"/>
</dbReference>
<sequence>MFHCVPEVSMTTSQNLHELWKRECCPTAKQLLINHQLPSAVQLLQDNPDFPGTADALLEKHSFPKAVELLDSRPPCQSALELLKSQHFPVAKELLQKHFPQTAEDLLKVYHIHTAGKLFNKHTDQNAVGLLKKYNFLTVGRLLEDRKSDCILAKTHLKKHNIVTCPGCRVRYSDKVSQNLRHQNYLGSNIGDAEPIYATVQPRKQRNSTTVLHGQINSSPVQHGRPNTSTVLHEQPKKSEFWSNITCVLCPRRRHGLLLDEEYCMNIDEEEEDIYEDISNMSLVLAWPNSENEPHAN</sequence>
<dbReference type="Proteomes" id="UP000242188">
    <property type="component" value="Unassembled WGS sequence"/>
</dbReference>
<feature type="region of interest" description="Disordered" evidence="1">
    <location>
        <begin position="216"/>
        <end position="235"/>
    </location>
</feature>
<accession>A0A210PQP1</accession>
<feature type="compositionally biased region" description="Polar residues" evidence="1">
    <location>
        <begin position="216"/>
        <end position="232"/>
    </location>
</feature>
<dbReference type="AlphaFoldDB" id="A0A210PQP1"/>
<evidence type="ECO:0000256" key="1">
    <source>
        <dbReference type="SAM" id="MobiDB-lite"/>
    </source>
</evidence>
<organism evidence="2 3">
    <name type="scientific">Mizuhopecten yessoensis</name>
    <name type="common">Japanese scallop</name>
    <name type="synonym">Patinopecten yessoensis</name>
    <dbReference type="NCBI Taxonomy" id="6573"/>
    <lineage>
        <taxon>Eukaryota</taxon>
        <taxon>Metazoa</taxon>
        <taxon>Spiralia</taxon>
        <taxon>Lophotrochozoa</taxon>
        <taxon>Mollusca</taxon>
        <taxon>Bivalvia</taxon>
        <taxon>Autobranchia</taxon>
        <taxon>Pteriomorphia</taxon>
        <taxon>Pectinida</taxon>
        <taxon>Pectinoidea</taxon>
        <taxon>Pectinidae</taxon>
        <taxon>Mizuhopecten</taxon>
    </lineage>
</organism>
<evidence type="ECO:0000313" key="3">
    <source>
        <dbReference type="Proteomes" id="UP000242188"/>
    </source>
</evidence>